<dbReference type="OrthoDB" id="278697at2"/>
<evidence type="ECO:0000313" key="4">
    <source>
        <dbReference type="Proteomes" id="UP000224871"/>
    </source>
</evidence>
<dbReference type="Proteomes" id="UP000196435">
    <property type="component" value="Unassembled WGS sequence"/>
</dbReference>
<reference evidence="1 4" key="3">
    <citation type="journal article" date="2017" name="Nat. Microbiol.">
        <title>Natural product diversity associated with the nematode symbionts Photorhabdus and Xenorhabdus.</title>
        <authorList>
            <person name="Tobias N.J."/>
            <person name="Wolff H."/>
            <person name="Djahanschiri B."/>
            <person name="Grundmann F."/>
            <person name="Kronenwerth M."/>
            <person name="Shi Y.M."/>
            <person name="Simonyi S."/>
            <person name="Grun P."/>
            <person name="Shapiro-Ilan D."/>
            <person name="Pidot S.J."/>
            <person name="Stinear T.P."/>
            <person name="Ebersberger I."/>
            <person name="Bode H.B."/>
        </authorList>
    </citation>
    <scope>NUCLEOTIDE SEQUENCE [LARGE SCALE GENOMIC DNA]</scope>
    <source>
        <strain evidence="1 4">DSM 16336</strain>
    </source>
</reference>
<evidence type="ECO:0008006" key="5">
    <source>
        <dbReference type="Google" id="ProtNLM"/>
    </source>
</evidence>
<protein>
    <recommendedName>
        <fullName evidence="5">Glycine-rich domain-containing protein-like</fullName>
    </recommendedName>
</protein>
<sequence length="135" mass="16254">MTKEEFFEKIESVNFSVIRKKLTQKNPNIAKVWSEEGAIDAIEQYKRFMYLIYKYNKSGIKLVPSIEIDEIWHHHILDTKNYQKDCENIYGYFVHHSPFSELTGDNKLDEVSINFMKTQQLYLEEFGEYMYEVDF</sequence>
<dbReference type="PANTHER" id="PTHR34365">
    <property type="entry name" value="ENOLASE (DUF1399)"/>
    <property type="match status" value="1"/>
</dbReference>
<evidence type="ECO:0000313" key="3">
    <source>
        <dbReference type="Proteomes" id="UP000196435"/>
    </source>
</evidence>
<dbReference type="Pfam" id="PF07173">
    <property type="entry name" value="GRDP-like"/>
    <property type="match status" value="1"/>
</dbReference>
<evidence type="ECO:0000313" key="2">
    <source>
        <dbReference type="EMBL" id="SIP72286.1"/>
    </source>
</evidence>
<gene>
    <name evidence="1" type="ORF">Xinn_02478</name>
    <name evidence="2" type="ORF">XIS1_1410025</name>
</gene>
<name>A0A1N6MTV1_9GAMM</name>
<dbReference type="Proteomes" id="UP000224871">
    <property type="component" value="Unassembled WGS sequence"/>
</dbReference>
<dbReference type="PANTHER" id="PTHR34365:SF7">
    <property type="entry name" value="GLYCINE-RICH DOMAIN-CONTAINING PROTEIN 1"/>
    <property type="match status" value="1"/>
</dbReference>
<organism evidence="2 3">
    <name type="scientific">Xenorhabdus innexi</name>
    <dbReference type="NCBI Taxonomy" id="290109"/>
    <lineage>
        <taxon>Bacteria</taxon>
        <taxon>Pseudomonadati</taxon>
        <taxon>Pseudomonadota</taxon>
        <taxon>Gammaproteobacteria</taxon>
        <taxon>Enterobacterales</taxon>
        <taxon>Morganellaceae</taxon>
        <taxon>Xenorhabdus</taxon>
    </lineage>
</organism>
<accession>A0A1N6MTV1</accession>
<dbReference type="AlphaFoldDB" id="A0A1N6MTV1"/>
<dbReference type="EMBL" id="NIBU01000029">
    <property type="protein sequence ID" value="PHM33399.1"/>
    <property type="molecule type" value="Genomic_DNA"/>
</dbReference>
<dbReference type="RefSeq" id="WP_086955485.1">
    <property type="nucleotide sequence ID" value="NZ_CAWNQC010000212.1"/>
</dbReference>
<reference evidence="3" key="1">
    <citation type="submission" date="2016-12" db="EMBL/GenBank/DDBJ databases">
        <authorList>
            <person name="Gaudriault S."/>
        </authorList>
    </citation>
    <scope>NUCLEOTIDE SEQUENCE [LARGE SCALE GENOMIC DNA]</scope>
    <source>
        <strain evidence="3">HGB1681 (deposited as PTA-6826 in the American Type Culture Collection)</strain>
    </source>
</reference>
<reference evidence="2" key="2">
    <citation type="submission" date="2016-12" db="EMBL/GenBank/DDBJ databases">
        <authorList>
            <person name="Song W.-J."/>
            <person name="Kurnit D.M."/>
        </authorList>
    </citation>
    <scope>NUCLEOTIDE SEQUENCE [LARGE SCALE GENOMIC DNA]</scope>
    <source>
        <strain evidence="2">HGB1681</strain>
    </source>
</reference>
<dbReference type="InterPro" id="IPR009836">
    <property type="entry name" value="GRDP-like"/>
</dbReference>
<dbReference type="EMBL" id="FTLG01000048">
    <property type="protein sequence ID" value="SIP72286.1"/>
    <property type="molecule type" value="Genomic_DNA"/>
</dbReference>
<keyword evidence="4" id="KW-1185">Reference proteome</keyword>
<proteinExistence type="predicted"/>
<evidence type="ECO:0000313" key="1">
    <source>
        <dbReference type="EMBL" id="PHM33399.1"/>
    </source>
</evidence>